<name>A0A1B1Z247_9BACL</name>
<dbReference type="STRING" id="255247.ABE41_005920"/>
<dbReference type="EMBL" id="CP016761">
    <property type="protein sequence ID" value="ANX11538.1"/>
    <property type="molecule type" value="Genomic_DNA"/>
</dbReference>
<accession>A0A1B1Z247</accession>
<dbReference type="PANTHER" id="PTHR45856">
    <property type="entry name" value="ALPHA/BETA-HYDROLASES SUPERFAMILY PROTEIN"/>
    <property type="match status" value="1"/>
</dbReference>
<evidence type="ECO:0000259" key="1">
    <source>
        <dbReference type="Pfam" id="PF01764"/>
    </source>
</evidence>
<evidence type="ECO:0000313" key="2">
    <source>
        <dbReference type="EMBL" id="ANX11538.1"/>
    </source>
</evidence>
<dbReference type="PANTHER" id="PTHR45856:SF24">
    <property type="entry name" value="FUNGAL LIPASE-LIKE DOMAIN-CONTAINING PROTEIN"/>
    <property type="match status" value="1"/>
</dbReference>
<evidence type="ECO:0000313" key="3">
    <source>
        <dbReference type="Proteomes" id="UP000077412"/>
    </source>
</evidence>
<dbReference type="Pfam" id="PF01764">
    <property type="entry name" value="Lipase_3"/>
    <property type="match status" value="1"/>
</dbReference>
<dbReference type="InterPro" id="IPR002921">
    <property type="entry name" value="Fungal_lipase-type"/>
</dbReference>
<gene>
    <name evidence="2" type="ORF">ABE41_005920</name>
</gene>
<dbReference type="InterPro" id="IPR051218">
    <property type="entry name" value="Sec_MonoDiacylglyc_Lipase"/>
</dbReference>
<dbReference type="InterPro" id="IPR029058">
    <property type="entry name" value="AB_hydrolase_fold"/>
</dbReference>
<protein>
    <recommendedName>
        <fullName evidence="1">Fungal lipase-type domain-containing protein</fullName>
    </recommendedName>
</protein>
<keyword evidence="3" id="KW-1185">Reference proteome</keyword>
<dbReference type="Gene3D" id="3.40.50.1820">
    <property type="entry name" value="alpha/beta hydrolase"/>
    <property type="match status" value="1"/>
</dbReference>
<proteinExistence type="predicted"/>
<dbReference type="SUPFAM" id="SSF53474">
    <property type="entry name" value="alpha/beta-Hydrolases"/>
    <property type="match status" value="1"/>
</dbReference>
<dbReference type="CDD" id="cd00519">
    <property type="entry name" value="Lipase_3"/>
    <property type="match status" value="1"/>
</dbReference>
<feature type="domain" description="Fungal lipase-type" evidence="1">
    <location>
        <begin position="65"/>
        <end position="191"/>
    </location>
</feature>
<dbReference type="KEGG" id="far:ABE41_005920"/>
<reference evidence="2 3" key="1">
    <citation type="submission" date="2016-08" db="EMBL/GenBank/DDBJ databases">
        <title>Complete genome sequence of Fictibacillus arsenicus G25-54, a strain with toxicity to nematodes and a potential arsenic-resistance activity.</title>
        <authorList>
            <person name="Zheng Z."/>
        </authorList>
    </citation>
    <scope>NUCLEOTIDE SEQUENCE [LARGE SCALE GENOMIC DNA]</scope>
    <source>
        <strain evidence="2 3">G25-54</strain>
    </source>
</reference>
<organism evidence="2 3">
    <name type="scientific">Fictibacillus arsenicus</name>
    <dbReference type="NCBI Taxonomy" id="255247"/>
    <lineage>
        <taxon>Bacteria</taxon>
        <taxon>Bacillati</taxon>
        <taxon>Bacillota</taxon>
        <taxon>Bacilli</taxon>
        <taxon>Bacillales</taxon>
        <taxon>Fictibacillaceae</taxon>
        <taxon>Fictibacillus</taxon>
    </lineage>
</organism>
<sequence>MGKDKIVYEFDGHLAMFLAVMCHQAYQLSDDKSFTLPSGYTLKCSIPSFSGEIFGFIAESDDHVVVVFRGTSTINNVSSYLDIPQVTYPFVKNSGKTHRGITRIYSAARSIILTVLMRLPPEKKLLVTGHSLGACLATLFTLDAAVNTPFNNPILYTFASLPIGNTEFVRRFYKEVKNSVRIINMYDAVTNHVTPLLFRKEPLMNMPVGEEFRLCFENCSVRLNHKVVCYFNQLSKLYPKFAKKMCKDNPGFCPDTSRSGGCF</sequence>
<dbReference type="OrthoDB" id="5522031at2"/>
<dbReference type="RefSeq" id="WP_066287459.1">
    <property type="nucleotide sequence ID" value="NZ_CP016761.1"/>
</dbReference>
<dbReference type="Proteomes" id="UP000077412">
    <property type="component" value="Chromosome"/>
</dbReference>
<dbReference type="AlphaFoldDB" id="A0A1B1Z247"/>
<dbReference type="GO" id="GO:0006629">
    <property type="term" value="P:lipid metabolic process"/>
    <property type="evidence" value="ECO:0007669"/>
    <property type="project" value="InterPro"/>
</dbReference>